<evidence type="ECO:0000256" key="2">
    <source>
        <dbReference type="ARBA" id="ARBA00022741"/>
    </source>
</evidence>
<comment type="subunit">
    <text evidence="5">Subunit of the heterotrimeric GatCAB amidotransferase (AdT) complex, composed of A, B and C subunits.</text>
</comment>
<dbReference type="InterPro" id="IPR023631">
    <property type="entry name" value="Amidase_dom"/>
</dbReference>
<dbReference type="GO" id="GO:0050567">
    <property type="term" value="F:glutaminyl-tRNA synthase (glutamine-hydrolyzing) activity"/>
    <property type="evidence" value="ECO:0007669"/>
    <property type="project" value="UniProtKB-UniRule"/>
</dbReference>
<dbReference type="PANTHER" id="PTHR11895:SF7">
    <property type="entry name" value="GLUTAMYL-TRNA(GLN) AMIDOTRANSFERASE SUBUNIT A, MITOCHONDRIAL"/>
    <property type="match status" value="1"/>
</dbReference>
<sequence>MNKLLSTSIKEVSQKIYDATLRVNRLAMPMRATAKFFAGQLDGIPIAIKDNYCVKEKPTTCASRMLANFSPAYDATVYERLRKQGVVLMGKTNLDEFAMGSGTVDSFYGPTKNLWGSEMLSEFYSCERDGPSVTTWQPHERDAWRIAGGSSGGSAVAVATGTCYAALGSDTGGSTRNPASYCGLIGLKPTYGLVSRYGLIPLLNSMDVPGILARTVDDSILILNAIAVPTPQIRLLCNESILQSTCPETINVSNLRIGIPKEYGVQGISEEIQACWQEVSRHLEEAGASVVPVSLPHTDYSIVCYSVLNRCDVASNLACYDGIEYGHRADEWSSAHEMYKKTRSEGFNDVVKGRILVGNYFLLAENYQEYYVKAMKIRRLITQDFDVLWNNNIDLLLTPTTLTEAPIYNEFTQLDNQTQCLIQDHCTQPRTWQSDQPRPSSVCFGARHDDGQNIGADFWTGAASTAPSAVGVVTVGCARPLRVKVLHGDRTSRHDKWMGFDTSNRPTSKMAHSRINWMTKDAFTNNTCHRATEWIFPFDAPLATKYLNLTVTDIVYQRQYSQYHQD</sequence>
<accession>A0A3L8E747</accession>
<dbReference type="Proteomes" id="UP000279307">
    <property type="component" value="Chromosome 1"/>
</dbReference>
<keyword evidence="3 5" id="KW-0067">ATP-binding</keyword>
<evidence type="ECO:0000256" key="1">
    <source>
        <dbReference type="ARBA" id="ARBA00022598"/>
    </source>
</evidence>
<evidence type="ECO:0000256" key="3">
    <source>
        <dbReference type="ARBA" id="ARBA00022840"/>
    </source>
</evidence>
<dbReference type="InterPro" id="IPR036928">
    <property type="entry name" value="AS_sf"/>
</dbReference>
<dbReference type="HAMAP" id="MF_00120">
    <property type="entry name" value="GatA"/>
    <property type="match status" value="1"/>
</dbReference>
<evidence type="ECO:0000256" key="4">
    <source>
        <dbReference type="ARBA" id="ARBA00022917"/>
    </source>
</evidence>
<dbReference type="GO" id="GO:0032543">
    <property type="term" value="P:mitochondrial translation"/>
    <property type="evidence" value="ECO:0007669"/>
    <property type="project" value="UniProtKB-UniRule"/>
</dbReference>
<comment type="subcellular location">
    <subcellularLocation>
        <location evidence="5">Mitochondrion</location>
    </subcellularLocation>
</comment>
<dbReference type="OrthoDB" id="421993at2759"/>
<evidence type="ECO:0000259" key="6">
    <source>
        <dbReference type="Pfam" id="PF01425"/>
    </source>
</evidence>
<dbReference type="EC" id="6.3.5.7" evidence="5"/>
<reference evidence="7 8" key="1">
    <citation type="journal article" date="2018" name="Genome Res.">
        <title>The genomic architecture and molecular evolution of ant odorant receptors.</title>
        <authorList>
            <person name="McKenzie S.K."/>
            <person name="Kronauer D.J.C."/>
        </authorList>
    </citation>
    <scope>NUCLEOTIDE SEQUENCE [LARGE SCALE GENOMIC DNA]</scope>
    <source>
        <strain evidence="7">Clonal line C1</strain>
    </source>
</reference>
<dbReference type="GO" id="GO:0005524">
    <property type="term" value="F:ATP binding"/>
    <property type="evidence" value="ECO:0007669"/>
    <property type="project" value="UniProtKB-KW"/>
</dbReference>
<feature type="active site" description="Charge relay system" evidence="5">
    <location>
        <position position="150"/>
    </location>
</feature>
<feature type="active site" description="Acyl-ester intermediate" evidence="5">
    <location>
        <position position="174"/>
    </location>
</feature>
<keyword evidence="4 5" id="KW-0648">Protein biosynthesis</keyword>
<dbReference type="InterPro" id="IPR000120">
    <property type="entry name" value="Amidase"/>
</dbReference>
<gene>
    <name evidence="5" type="primary">GatA</name>
    <name evidence="7" type="ORF">DMN91_001242</name>
</gene>
<dbReference type="EMBL" id="QOIP01000001">
    <property type="protein sequence ID" value="RLU27438.1"/>
    <property type="molecule type" value="Genomic_DNA"/>
</dbReference>
<dbReference type="GO" id="GO:0030956">
    <property type="term" value="C:glutamyl-tRNA(Gln) amidotransferase complex"/>
    <property type="evidence" value="ECO:0007669"/>
    <property type="project" value="UniProtKB-UniRule"/>
</dbReference>
<feature type="domain" description="Amidase" evidence="6">
    <location>
        <begin position="36"/>
        <end position="118"/>
    </location>
</feature>
<evidence type="ECO:0000256" key="5">
    <source>
        <dbReference type="HAMAP-Rule" id="MF_03150"/>
    </source>
</evidence>
<keyword evidence="2 5" id="KW-0547">Nucleotide-binding</keyword>
<evidence type="ECO:0000313" key="7">
    <source>
        <dbReference type="EMBL" id="RLU27438.1"/>
    </source>
</evidence>
<dbReference type="Pfam" id="PF01425">
    <property type="entry name" value="Amidase"/>
    <property type="match status" value="2"/>
</dbReference>
<dbReference type="GO" id="GO:0005739">
    <property type="term" value="C:mitochondrion"/>
    <property type="evidence" value="ECO:0007669"/>
    <property type="project" value="UniProtKB-SubCell"/>
</dbReference>
<evidence type="ECO:0000313" key="8">
    <source>
        <dbReference type="Proteomes" id="UP000279307"/>
    </source>
</evidence>
<dbReference type="SUPFAM" id="SSF75304">
    <property type="entry name" value="Amidase signature (AS) enzymes"/>
    <property type="match status" value="1"/>
</dbReference>
<keyword evidence="5" id="KW-0496">Mitochondrion</keyword>
<comment type="function">
    <text evidence="5">Allows the formation of correctly charged Gln-tRNA(Gln) through the transamidation of misacylated Glu-tRNA(Gln) in the mitochondria. The reaction takes place in the presence of glutamine and ATP through an activated gamma-phospho-Glu-tRNA(Gln).</text>
</comment>
<name>A0A3L8E747_OOCBI</name>
<proteinExistence type="inferred from homology"/>
<feature type="active site" description="Charge relay system" evidence="5">
    <location>
        <position position="49"/>
    </location>
</feature>
<comment type="caution">
    <text evidence="7">The sequence shown here is derived from an EMBL/GenBank/DDBJ whole genome shotgun (WGS) entry which is preliminary data.</text>
</comment>
<dbReference type="GO" id="GO:0070681">
    <property type="term" value="P:glutaminyl-tRNAGln biosynthesis via transamidation"/>
    <property type="evidence" value="ECO:0007669"/>
    <property type="project" value="UniProtKB-UniRule"/>
</dbReference>
<dbReference type="PANTHER" id="PTHR11895">
    <property type="entry name" value="TRANSAMIDASE"/>
    <property type="match status" value="1"/>
</dbReference>
<dbReference type="Gene3D" id="3.90.1300.10">
    <property type="entry name" value="Amidase signature (AS) domain"/>
    <property type="match status" value="1"/>
</dbReference>
<organism evidence="7 8">
    <name type="scientific">Ooceraea biroi</name>
    <name type="common">Clonal raider ant</name>
    <name type="synonym">Cerapachys biroi</name>
    <dbReference type="NCBI Taxonomy" id="2015173"/>
    <lineage>
        <taxon>Eukaryota</taxon>
        <taxon>Metazoa</taxon>
        <taxon>Ecdysozoa</taxon>
        <taxon>Arthropoda</taxon>
        <taxon>Hexapoda</taxon>
        <taxon>Insecta</taxon>
        <taxon>Pterygota</taxon>
        <taxon>Neoptera</taxon>
        <taxon>Endopterygota</taxon>
        <taxon>Hymenoptera</taxon>
        <taxon>Apocrita</taxon>
        <taxon>Aculeata</taxon>
        <taxon>Formicoidea</taxon>
        <taxon>Formicidae</taxon>
        <taxon>Dorylinae</taxon>
        <taxon>Ooceraea</taxon>
    </lineage>
</organism>
<comment type="catalytic activity">
    <reaction evidence="5">
        <text>L-glutamyl-tRNA(Gln) + L-glutamine + ATP + H2O = L-glutaminyl-tRNA(Gln) + L-glutamate + ADP + phosphate + H(+)</text>
        <dbReference type="Rhea" id="RHEA:17521"/>
        <dbReference type="Rhea" id="RHEA-COMP:9681"/>
        <dbReference type="Rhea" id="RHEA-COMP:9684"/>
        <dbReference type="ChEBI" id="CHEBI:15377"/>
        <dbReference type="ChEBI" id="CHEBI:15378"/>
        <dbReference type="ChEBI" id="CHEBI:29985"/>
        <dbReference type="ChEBI" id="CHEBI:30616"/>
        <dbReference type="ChEBI" id="CHEBI:43474"/>
        <dbReference type="ChEBI" id="CHEBI:58359"/>
        <dbReference type="ChEBI" id="CHEBI:78520"/>
        <dbReference type="ChEBI" id="CHEBI:78521"/>
        <dbReference type="ChEBI" id="CHEBI:456216"/>
        <dbReference type="EC" id="6.3.5.7"/>
    </reaction>
</comment>
<feature type="domain" description="Amidase" evidence="6">
    <location>
        <begin position="141"/>
        <end position="455"/>
    </location>
</feature>
<protein>
    <recommendedName>
        <fullName evidence="5">Glutamyl-tRNA(Gln) amidotransferase subunit A, mitochondrial</fullName>
        <shortName evidence="5">Glu-AdT subunit A</shortName>
        <ecNumber evidence="5">6.3.5.7</ecNumber>
    </recommendedName>
</protein>
<comment type="similarity">
    <text evidence="5">Belongs to the amidase family. GatA subfamily.</text>
</comment>
<dbReference type="AlphaFoldDB" id="A0A3L8E747"/>
<keyword evidence="1 5" id="KW-0436">Ligase</keyword>
<dbReference type="InterPro" id="IPR004412">
    <property type="entry name" value="GatA"/>
</dbReference>